<proteinExistence type="predicted"/>
<protein>
    <recommendedName>
        <fullName evidence="5">NFX1-type zinc finger-containing protein 1</fullName>
    </recommendedName>
</protein>
<reference evidence="3" key="1">
    <citation type="journal article" date="2023" name="Insect Mol. Biol.">
        <title>Genome sequencing provides insights into the evolution of gene families encoding plant cell wall-degrading enzymes in longhorned beetles.</title>
        <authorList>
            <person name="Shin N.R."/>
            <person name="Okamura Y."/>
            <person name="Kirsch R."/>
            <person name="Pauchet Y."/>
        </authorList>
    </citation>
    <scope>NUCLEOTIDE SEQUENCE</scope>
    <source>
        <strain evidence="3">MMC_N1</strain>
    </source>
</reference>
<dbReference type="PANTHER" id="PTHR10887:SF341">
    <property type="entry name" value="NFX1-TYPE ZINC FINGER-CONTAINING PROTEIN 1"/>
    <property type="match status" value="1"/>
</dbReference>
<dbReference type="PANTHER" id="PTHR10887">
    <property type="entry name" value="DNA2/NAM7 HELICASE FAMILY"/>
    <property type="match status" value="1"/>
</dbReference>
<dbReference type="Pfam" id="PF13086">
    <property type="entry name" value="AAA_11"/>
    <property type="match status" value="1"/>
</dbReference>
<dbReference type="InterPro" id="IPR045055">
    <property type="entry name" value="DNA2/NAM7-like"/>
</dbReference>
<evidence type="ECO:0000259" key="2">
    <source>
        <dbReference type="Pfam" id="PF13087"/>
    </source>
</evidence>
<dbReference type="Proteomes" id="UP001162164">
    <property type="component" value="Unassembled WGS sequence"/>
</dbReference>
<dbReference type="SUPFAM" id="SSF52540">
    <property type="entry name" value="P-loop containing nucleoside triphosphate hydrolases"/>
    <property type="match status" value="1"/>
</dbReference>
<dbReference type="InterPro" id="IPR027417">
    <property type="entry name" value="P-loop_NTPase"/>
</dbReference>
<sequence length="191" mass="22230">MQEREKINEQYKEKHRLYSDQRNIEEVKIMKENLVIGMTTTGAARLRTSLEALRSPVVIVEEAAEVLEAHIVTALTVHCQHLILIGDHKQLKPSTADYTIETKYLMGISLFERMVNNNLQCHQLNVQHRMKPNICNLIRPVIYPDLIDHISVSDRPSIRGIEKDIFFIHHTHPKTYVTIRVKRTCMKPPFL</sequence>
<feature type="domain" description="DNA2/NAM7 helicase helicase" evidence="1">
    <location>
        <begin position="2"/>
        <end position="94"/>
    </location>
</feature>
<evidence type="ECO:0000313" key="4">
    <source>
        <dbReference type="Proteomes" id="UP001162164"/>
    </source>
</evidence>
<gene>
    <name evidence="3" type="ORF">NQ317_014839</name>
</gene>
<evidence type="ECO:0008006" key="5">
    <source>
        <dbReference type="Google" id="ProtNLM"/>
    </source>
</evidence>
<name>A0ABQ9JSX6_9CUCU</name>
<dbReference type="Pfam" id="PF13087">
    <property type="entry name" value="AAA_12"/>
    <property type="match status" value="1"/>
</dbReference>
<dbReference type="InterPro" id="IPR041679">
    <property type="entry name" value="DNA2/NAM7-like_C"/>
</dbReference>
<accession>A0ABQ9JSX6</accession>
<comment type="caution">
    <text evidence="3">The sequence shown here is derived from an EMBL/GenBank/DDBJ whole genome shotgun (WGS) entry which is preliminary data.</text>
</comment>
<dbReference type="InterPro" id="IPR041677">
    <property type="entry name" value="DNA2/NAM7_AAA_11"/>
</dbReference>
<keyword evidence="4" id="KW-1185">Reference proteome</keyword>
<dbReference type="EMBL" id="JAPWTJ010000198">
    <property type="protein sequence ID" value="KAJ8981195.1"/>
    <property type="molecule type" value="Genomic_DNA"/>
</dbReference>
<feature type="domain" description="DNA2/NAM7 helicase-like C-terminal" evidence="2">
    <location>
        <begin position="107"/>
        <end position="158"/>
    </location>
</feature>
<evidence type="ECO:0000259" key="1">
    <source>
        <dbReference type="Pfam" id="PF13086"/>
    </source>
</evidence>
<evidence type="ECO:0000313" key="3">
    <source>
        <dbReference type="EMBL" id="KAJ8981195.1"/>
    </source>
</evidence>
<dbReference type="Gene3D" id="3.40.50.300">
    <property type="entry name" value="P-loop containing nucleotide triphosphate hydrolases"/>
    <property type="match status" value="1"/>
</dbReference>
<organism evidence="3 4">
    <name type="scientific">Molorchus minor</name>
    <dbReference type="NCBI Taxonomy" id="1323400"/>
    <lineage>
        <taxon>Eukaryota</taxon>
        <taxon>Metazoa</taxon>
        <taxon>Ecdysozoa</taxon>
        <taxon>Arthropoda</taxon>
        <taxon>Hexapoda</taxon>
        <taxon>Insecta</taxon>
        <taxon>Pterygota</taxon>
        <taxon>Neoptera</taxon>
        <taxon>Endopterygota</taxon>
        <taxon>Coleoptera</taxon>
        <taxon>Polyphaga</taxon>
        <taxon>Cucujiformia</taxon>
        <taxon>Chrysomeloidea</taxon>
        <taxon>Cerambycidae</taxon>
        <taxon>Lamiinae</taxon>
        <taxon>Monochamini</taxon>
        <taxon>Molorchus</taxon>
    </lineage>
</organism>